<keyword evidence="7" id="KW-0121">Carboxypeptidase</keyword>
<dbReference type="InterPro" id="IPR039866">
    <property type="entry name" value="CPQ"/>
</dbReference>
<dbReference type="PANTHER" id="PTHR12053">
    <property type="entry name" value="PROTEASE FAMILY M28 PLASMA GLUTAMATE CARBOXYPEPTIDASE-RELATED"/>
    <property type="match status" value="1"/>
</dbReference>
<keyword evidence="14" id="KW-0333">Golgi apparatus</keyword>
<keyword evidence="9" id="KW-0479">Metal-binding</keyword>
<evidence type="ECO:0000256" key="7">
    <source>
        <dbReference type="ARBA" id="ARBA00022645"/>
    </source>
</evidence>
<comment type="caution">
    <text evidence="23">The sequence shown here is derived from an EMBL/GenBank/DDBJ whole genome shotgun (WGS) entry which is preliminary data.</text>
</comment>
<name>A0A096BJZ7_9FIRM</name>
<evidence type="ECO:0000256" key="15">
    <source>
        <dbReference type="ARBA" id="ARBA00023049"/>
    </source>
</evidence>
<evidence type="ECO:0000256" key="21">
    <source>
        <dbReference type="SAM" id="Phobius"/>
    </source>
</evidence>
<dbReference type="GO" id="GO:0005576">
    <property type="term" value="C:extracellular region"/>
    <property type="evidence" value="ECO:0007669"/>
    <property type="project" value="UniProtKB-SubCell"/>
</dbReference>
<evidence type="ECO:0000256" key="14">
    <source>
        <dbReference type="ARBA" id="ARBA00023034"/>
    </source>
</evidence>
<dbReference type="GO" id="GO:0004180">
    <property type="term" value="F:carboxypeptidase activity"/>
    <property type="evidence" value="ECO:0007669"/>
    <property type="project" value="UniProtKB-KW"/>
</dbReference>
<evidence type="ECO:0000256" key="17">
    <source>
        <dbReference type="ARBA" id="ARBA00023180"/>
    </source>
</evidence>
<keyword evidence="18" id="KW-0458">Lysosome</keyword>
<feature type="transmembrane region" description="Helical" evidence="21">
    <location>
        <begin position="53"/>
        <end position="73"/>
    </location>
</feature>
<proteinExistence type="predicted"/>
<feature type="transmembrane region" description="Helical" evidence="21">
    <location>
        <begin position="153"/>
        <end position="174"/>
    </location>
</feature>
<evidence type="ECO:0000256" key="11">
    <source>
        <dbReference type="ARBA" id="ARBA00022801"/>
    </source>
</evidence>
<feature type="transmembrane region" description="Helical" evidence="21">
    <location>
        <begin position="79"/>
        <end position="96"/>
    </location>
</feature>
<dbReference type="RefSeq" id="WP_035162078.1">
    <property type="nucleotide sequence ID" value="NZ_AZTB01000007.1"/>
</dbReference>
<dbReference type="GO" id="GO:0006508">
    <property type="term" value="P:proteolysis"/>
    <property type="evidence" value="ECO:0007669"/>
    <property type="project" value="UniProtKB-KW"/>
</dbReference>
<feature type="transmembrane region" description="Helical" evidence="21">
    <location>
        <begin position="180"/>
        <end position="199"/>
    </location>
</feature>
<keyword evidence="13" id="KW-0862">Zinc</keyword>
<dbReference type="Pfam" id="PF04389">
    <property type="entry name" value="Peptidase_M28"/>
    <property type="match status" value="1"/>
</dbReference>
<keyword evidence="15" id="KW-0482">Metalloprotease</keyword>
<comment type="subcellular location">
    <subcellularLocation>
        <location evidence="1">Endoplasmic reticulum</location>
    </subcellularLocation>
    <subcellularLocation>
        <location evidence="3">Golgi apparatus</location>
    </subcellularLocation>
    <subcellularLocation>
        <location evidence="2">Lysosome</location>
    </subcellularLocation>
    <subcellularLocation>
        <location evidence="4">Secreted</location>
    </subcellularLocation>
</comment>
<keyword evidence="21" id="KW-0472">Membrane</keyword>
<evidence type="ECO:0000256" key="6">
    <source>
        <dbReference type="ARBA" id="ARBA00022525"/>
    </source>
</evidence>
<dbReference type="EMBL" id="AZTB01000007">
    <property type="protein sequence ID" value="KGG81053.1"/>
    <property type="molecule type" value="Genomic_DNA"/>
</dbReference>
<dbReference type="GO" id="GO:0070573">
    <property type="term" value="F:metallodipeptidase activity"/>
    <property type="evidence" value="ECO:0007669"/>
    <property type="project" value="InterPro"/>
</dbReference>
<dbReference type="InterPro" id="IPR007484">
    <property type="entry name" value="Peptidase_M28"/>
</dbReference>
<keyword evidence="12" id="KW-0256">Endoplasmic reticulum</keyword>
<dbReference type="STRING" id="1156417.Y919_02450"/>
<evidence type="ECO:0000256" key="13">
    <source>
        <dbReference type="ARBA" id="ARBA00022833"/>
    </source>
</evidence>
<evidence type="ECO:0000256" key="5">
    <source>
        <dbReference type="ARBA" id="ARBA00014116"/>
    </source>
</evidence>
<dbReference type="SUPFAM" id="SSF53187">
    <property type="entry name" value="Zn-dependent exopeptidases"/>
    <property type="match status" value="1"/>
</dbReference>
<keyword evidence="8" id="KW-0645">Protease</keyword>
<dbReference type="GO" id="GO:0046872">
    <property type="term" value="F:metal ion binding"/>
    <property type="evidence" value="ECO:0007669"/>
    <property type="project" value="UniProtKB-KW"/>
</dbReference>
<evidence type="ECO:0000256" key="9">
    <source>
        <dbReference type="ARBA" id="ARBA00022723"/>
    </source>
</evidence>
<accession>A0A096BJZ7</accession>
<keyword evidence="21" id="KW-1133">Transmembrane helix</keyword>
<reference evidence="23 24" key="1">
    <citation type="submission" date="2013-12" db="EMBL/GenBank/DDBJ databases">
        <title>Draft genome sequence of Caloranaerobacter sp. H53214.</title>
        <authorList>
            <person name="Jiang L.J."/>
            <person name="Shao Z.Z."/>
            <person name="Long M.N."/>
        </authorList>
    </citation>
    <scope>NUCLEOTIDE SEQUENCE [LARGE SCALE GENOMIC DNA]</scope>
    <source>
        <strain evidence="23 24">H53214</strain>
    </source>
</reference>
<evidence type="ECO:0000256" key="2">
    <source>
        <dbReference type="ARBA" id="ARBA00004371"/>
    </source>
</evidence>
<evidence type="ECO:0000256" key="4">
    <source>
        <dbReference type="ARBA" id="ARBA00004613"/>
    </source>
</evidence>
<dbReference type="Gene3D" id="3.40.630.10">
    <property type="entry name" value="Zn peptidases"/>
    <property type="match status" value="2"/>
</dbReference>
<evidence type="ECO:0000256" key="12">
    <source>
        <dbReference type="ARBA" id="ARBA00022824"/>
    </source>
</evidence>
<evidence type="ECO:0000256" key="3">
    <source>
        <dbReference type="ARBA" id="ARBA00004555"/>
    </source>
</evidence>
<evidence type="ECO:0000313" key="24">
    <source>
        <dbReference type="Proteomes" id="UP000029622"/>
    </source>
</evidence>
<dbReference type="GO" id="GO:0005764">
    <property type="term" value="C:lysosome"/>
    <property type="evidence" value="ECO:0007669"/>
    <property type="project" value="UniProtKB-SubCell"/>
</dbReference>
<evidence type="ECO:0000256" key="20">
    <source>
        <dbReference type="ARBA" id="ARBA00033328"/>
    </source>
</evidence>
<keyword evidence="16" id="KW-0865">Zymogen</keyword>
<evidence type="ECO:0000313" key="23">
    <source>
        <dbReference type="EMBL" id="KGG81053.1"/>
    </source>
</evidence>
<evidence type="ECO:0000259" key="22">
    <source>
        <dbReference type="Pfam" id="PF04389"/>
    </source>
</evidence>
<dbReference type="Proteomes" id="UP000029622">
    <property type="component" value="Unassembled WGS sequence"/>
</dbReference>
<dbReference type="AlphaFoldDB" id="A0A096BJZ7"/>
<sequence length="387" mass="44436">MYSYNYLKKLCEFPHRGSCSANESKAAEYIYKEMQKLGFKNVIMQKFKSPKDCMYTFPIQFGVFIVLAGVMLLLQVNPLYLSIFLILPILMIYLEVTGSLTEINFSPKYDSQNIIVFDELKKGNPTIIISGHYDTQKGSLLFAPSFQKYIQTYFNLSYLSFALIIISVVVSNFIVSSTIYILNTIGIVLSSLSIIFLIYSNATGRYINGANDNGTGTCLTMALAKHFKNGEFGVYNDVNFIFLLTGCEEVGSKGMKVFLREYKDKLDKSNTYFIVIDNIGSGNITYLEGEGMIVFKEYNKQLKHIANKLKDSYNIQKFKNLLLPTDSLPVLNQRFNTISFLGKDKYGNMENYHWHTDTIDKIEKEHMDYCERFFIDYINLLIKEVII</sequence>
<dbReference type="PANTHER" id="PTHR12053:SF3">
    <property type="entry name" value="CARBOXYPEPTIDASE Q"/>
    <property type="match status" value="1"/>
</dbReference>
<keyword evidence="21" id="KW-0812">Transmembrane</keyword>
<gene>
    <name evidence="23" type="ORF">Y919_02450</name>
</gene>
<keyword evidence="6" id="KW-0964">Secreted</keyword>
<keyword evidence="17" id="KW-0325">Glycoprotein</keyword>
<evidence type="ECO:0000256" key="1">
    <source>
        <dbReference type="ARBA" id="ARBA00004240"/>
    </source>
</evidence>
<evidence type="ECO:0000256" key="10">
    <source>
        <dbReference type="ARBA" id="ARBA00022729"/>
    </source>
</evidence>
<evidence type="ECO:0000256" key="16">
    <source>
        <dbReference type="ARBA" id="ARBA00023145"/>
    </source>
</evidence>
<keyword evidence="11" id="KW-0378">Hydrolase</keyword>
<organism evidence="23 24">
    <name type="scientific">Caloranaerobacter azorensis H53214</name>
    <dbReference type="NCBI Taxonomy" id="1156417"/>
    <lineage>
        <taxon>Bacteria</taxon>
        <taxon>Bacillati</taxon>
        <taxon>Bacillota</taxon>
        <taxon>Tissierellia</taxon>
        <taxon>Tissierellales</taxon>
        <taxon>Thermohalobacteraceae</taxon>
        <taxon>Caloranaerobacter</taxon>
    </lineage>
</organism>
<feature type="domain" description="Peptidase M28" evidence="22">
    <location>
        <begin position="208"/>
        <end position="376"/>
    </location>
</feature>
<protein>
    <recommendedName>
        <fullName evidence="5">Carboxypeptidase Q</fullName>
    </recommendedName>
    <alternativeName>
        <fullName evidence="20">Plasma glutamate carboxypeptidase</fullName>
    </alternativeName>
</protein>
<evidence type="ECO:0000256" key="19">
    <source>
        <dbReference type="ARBA" id="ARBA00025833"/>
    </source>
</evidence>
<comment type="subunit">
    <text evidence="19">Homodimer. The monomeric form is inactive while the homodimer is active.</text>
</comment>
<evidence type="ECO:0000256" key="18">
    <source>
        <dbReference type="ARBA" id="ARBA00023228"/>
    </source>
</evidence>
<keyword evidence="10" id="KW-0732">Signal</keyword>
<evidence type="ECO:0000256" key="8">
    <source>
        <dbReference type="ARBA" id="ARBA00022670"/>
    </source>
</evidence>